<dbReference type="Proteomes" id="UP000254866">
    <property type="component" value="Unassembled WGS sequence"/>
</dbReference>
<accession>A0A370TK08</accession>
<evidence type="ECO:0000256" key="1">
    <source>
        <dbReference type="SAM" id="MobiDB-lite"/>
    </source>
</evidence>
<evidence type="ECO:0000259" key="3">
    <source>
        <dbReference type="Pfam" id="PF17107"/>
    </source>
</evidence>
<feature type="compositionally biased region" description="Basic and acidic residues" evidence="1">
    <location>
        <begin position="702"/>
        <end position="713"/>
    </location>
</feature>
<dbReference type="EMBL" id="NPIC01000005">
    <property type="protein sequence ID" value="RDL35854.1"/>
    <property type="molecule type" value="Genomic_DNA"/>
</dbReference>
<evidence type="ECO:0000259" key="2">
    <source>
        <dbReference type="Pfam" id="PF05729"/>
    </source>
</evidence>
<comment type="caution">
    <text evidence="5">The sequence shown here is derived from an EMBL/GenBank/DDBJ whole genome shotgun (WGS) entry which is preliminary data.</text>
</comment>
<dbReference type="Pfam" id="PF25000">
    <property type="entry name" value="DUF7779"/>
    <property type="match status" value="1"/>
</dbReference>
<name>A0A370TK08_9HELO</name>
<dbReference type="InterPro" id="IPR053137">
    <property type="entry name" value="NLR-like"/>
</dbReference>
<dbReference type="Pfam" id="PF17107">
    <property type="entry name" value="SesA"/>
    <property type="match status" value="1"/>
</dbReference>
<dbReference type="GeneID" id="43599315"/>
<dbReference type="RefSeq" id="XP_031868510.1">
    <property type="nucleotide sequence ID" value="XM_032015089.1"/>
</dbReference>
<dbReference type="InterPro" id="IPR007111">
    <property type="entry name" value="NACHT_NTPase"/>
</dbReference>
<dbReference type="InterPro" id="IPR056681">
    <property type="entry name" value="DUF7779"/>
</dbReference>
<dbReference type="PANTHER" id="PTHR46082">
    <property type="entry name" value="ATP/GTP-BINDING PROTEIN-RELATED"/>
    <property type="match status" value="1"/>
</dbReference>
<feature type="domain" description="NACHT-NTPase and P-loop NTPases N-terminal" evidence="3">
    <location>
        <begin position="11"/>
        <end position="136"/>
    </location>
</feature>
<feature type="compositionally biased region" description="Polar residues" evidence="1">
    <location>
        <begin position="692"/>
        <end position="701"/>
    </location>
</feature>
<dbReference type="PANTHER" id="PTHR46082:SF6">
    <property type="entry name" value="AAA+ ATPASE DOMAIN-CONTAINING PROTEIN-RELATED"/>
    <property type="match status" value="1"/>
</dbReference>
<evidence type="ECO:0000313" key="6">
    <source>
        <dbReference type="Proteomes" id="UP000254866"/>
    </source>
</evidence>
<dbReference type="OrthoDB" id="626167at2759"/>
<dbReference type="Pfam" id="PF13424">
    <property type="entry name" value="TPR_12"/>
    <property type="match status" value="1"/>
</dbReference>
<gene>
    <name evidence="5" type="ORF">BP5553_06466</name>
</gene>
<feature type="domain" description="NACHT" evidence="2">
    <location>
        <begin position="184"/>
        <end position="344"/>
    </location>
</feature>
<feature type="compositionally biased region" description="Polar residues" evidence="1">
    <location>
        <begin position="734"/>
        <end position="743"/>
    </location>
</feature>
<proteinExistence type="predicted"/>
<dbReference type="Gene3D" id="1.25.40.10">
    <property type="entry name" value="Tetratricopeptide repeat domain"/>
    <property type="match status" value="1"/>
</dbReference>
<dbReference type="InterPro" id="IPR011990">
    <property type="entry name" value="TPR-like_helical_dom_sf"/>
</dbReference>
<feature type="domain" description="DUF7779" evidence="4">
    <location>
        <begin position="433"/>
        <end position="503"/>
    </location>
</feature>
<sequence length="776" mass="86212">MAEAFAVVGLVAAIIQFAEFSSKIVERLQDFHSSVDEVPKAFRDIKVELPLLLDTLKRTQAQAESGDISRETQEALLPVVKGCRSQVDLLDSTLVKALPKPGDSSWRRGMRAFSSVGKEKKVEQITSKLHKYVQTLTYHQVTGPAKLVIRPSKPCFIMPFDRDQSFVGRGDILEEIQSRFNNQRRVALAGIGGVGKSQIAIEYCYKWHERHPQGHVIWMHASTQARLDQAYRGVARKLHLADCDNPETNIFEMVFEWLCDEDHGPWLLVVDNADDIETFFGPTSDTSQVRGKSAIPLAKFLPRSPDGSMIITTRDKRIGDRLADRAKTIMVLPMVNREADNLLRLTVPIQSGSEESESKELLDALGYLPLAITQAAAFINENTMTVVEYLEAFYSSNSELQELLSQDLGDPRRDLDTQNSITRTWKLSFDQISRQKPRAAELLSLMSVLDRQGIPKTLLQNDNEQGIEFTTALGTLQAFSLIGIEKGGTKYEMHRLVQLSTQNWLELQGTKAKWQAKALGLLAGRFPSGEYETWNECEVLLPHAEAVVGYTSTTGSHLLQYAELLQKLARYDTEQGRYNISHSRLTKSLTVREAVLGEEHTDTLVSMNDLAVVLNYQGKYGEAEAMHRRALELRQTGLGEEHQDTLISINNLAVVLVCQRQVRRGRGDIPPGARAMGGGARGGAPVYINKYGQPSSYTRNPEQVRRGRGDKPPGARAMEGGARGGAPVYINKYGQPSSYTRNPEQVRRGRGDIPPGTRAKADGAQGGAPGHSSEYK</sequence>
<organism evidence="5 6">
    <name type="scientific">Venustampulla echinocandica</name>
    <dbReference type="NCBI Taxonomy" id="2656787"/>
    <lineage>
        <taxon>Eukaryota</taxon>
        <taxon>Fungi</taxon>
        <taxon>Dikarya</taxon>
        <taxon>Ascomycota</taxon>
        <taxon>Pezizomycotina</taxon>
        <taxon>Leotiomycetes</taxon>
        <taxon>Helotiales</taxon>
        <taxon>Pleuroascaceae</taxon>
        <taxon>Venustampulla</taxon>
    </lineage>
</organism>
<evidence type="ECO:0008006" key="7">
    <source>
        <dbReference type="Google" id="ProtNLM"/>
    </source>
</evidence>
<dbReference type="AlphaFoldDB" id="A0A370TK08"/>
<dbReference type="Pfam" id="PF05729">
    <property type="entry name" value="NACHT"/>
    <property type="match status" value="1"/>
</dbReference>
<dbReference type="InterPro" id="IPR027417">
    <property type="entry name" value="P-loop_NTPase"/>
</dbReference>
<evidence type="ECO:0000313" key="5">
    <source>
        <dbReference type="EMBL" id="RDL35854.1"/>
    </source>
</evidence>
<dbReference type="SUPFAM" id="SSF48452">
    <property type="entry name" value="TPR-like"/>
    <property type="match status" value="1"/>
</dbReference>
<feature type="region of interest" description="Disordered" evidence="1">
    <location>
        <begin position="689"/>
        <end position="776"/>
    </location>
</feature>
<dbReference type="STRING" id="2656787.A0A370TK08"/>
<dbReference type="InterPro" id="IPR031352">
    <property type="entry name" value="SesA"/>
</dbReference>
<evidence type="ECO:0000259" key="4">
    <source>
        <dbReference type="Pfam" id="PF25000"/>
    </source>
</evidence>
<keyword evidence="6" id="KW-1185">Reference proteome</keyword>
<dbReference type="Gene3D" id="3.40.50.300">
    <property type="entry name" value="P-loop containing nucleotide triphosphate hydrolases"/>
    <property type="match status" value="1"/>
</dbReference>
<dbReference type="SUPFAM" id="SSF52540">
    <property type="entry name" value="P-loop containing nucleoside triphosphate hydrolases"/>
    <property type="match status" value="1"/>
</dbReference>
<reference evidence="5 6" key="1">
    <citation type="journal article" date="2018" name="IMA Fungus">
        <title>IMA Genome-F 9: Draft genome sequence of Annulohypoxylon stygium, Aspergillus mulundensis, Berkeleyomyces basicola (syn. Thielaviopsis basicola), Ceratocystis smalleyi, two Cercospora beticola strains, Coleophoma cylindrospora, Fusarium fracticaudum, Phialophora cf. hyalina, and Morchella septimelata.</title>
        <authorList>
            <person name="Wingfield B.D."/>
            <person name="Bills G.F."/>
            <person name="Dong Y."/>
            <person name="Huang W."/>
            <person name="Nel W.J."/>
            <person name="Swalarsk-Parry B.S."/>
            <person name="Vaghefi N."/>
            <person name="Wilken P.M."/>
            <person name="An Z."/>
            <person name="de Beer Z.W."/>
            <person name="De Vos L."/>
            <person name="Chen L."/>
            <person name="Duong T.A."/>
            <person name="Gao Y."/>
            <person name="Hammerbacher A."/>
            <person name="Kikkert J.R."/>
            <person name="Li Y."/>
            <person name="Li H."/>
            <person name="Li K."/>
            <person name="Li Q."/>
            <person name="Liu X."/>
            <person name="Ma X."/>
            <person name="Naidoo K."/>
            <person name="Pethybridge S.J."/>
            <person name="Sun J."/>
            <person name="Steenkamp E.T."/>
            <person name="van der Nest M.A."/>
            <person name="van Wyk S."/>
            <person name="Wingfield M.J."/>
            <person name="Xiong C."/>
            <person name="Yue Q."/>
            <person name="Zhang X."/>
        </authorList>
    </citation>
    <scope>NUCLEOTIDE SEQUENCE [LARGE SCALE GENOMIC DNA]</scope>
    <source>
        <strain evidence="5 6">BP 5553</strain>
    </source>
</reference>
<protein>
    <recommendedName>
        <fullName evidence="7">NACHT-NTPase and P-loop NTPases N-terminal domain-containing protein</fullName>
    </recommendedName>
</protein>